<keyword evidence="4" id="KW-0807">Transducer</keyword>
<dbReference type="SMART" id="SM00283">
    <property type="entry name" value="MA"/>
    <property type="match status" value="1"/>
</dbReference>
<dbReference type="Pfam" id="PF00015">
    <property type="entry name" value="MCPsignal"/>
    <property type="match status" value="1"/>
</dbReference>
<dbReference type="InterPro" id="IPR004089">
    <property type="entry name" value="MCPsignal_dom"/>
</dbReference>
<dbReference type="PROSITE" id="PS50111">
    <property type="entry name" value="CHEMOTAXIS_TRANSDUC_2"/>
    <property type="match status" value="1"/>
</dbReference>
<dbReference type="PANTHER" id="PTHR43531:SF14">
    <property type="entry name" value="METHYL-ACCEPTING CHEMOTAXIS PROTEIN I-RELATED"/>
    <property type="match status" value="1"/>
</dbReference>
<evidence type="ECO:0000313" key="10">
    <source>
        <dbReference type="Proteomes" id="UP000596205"/>
    </source>
</evidence>
<evidence type="ECO:0000259" key="7">
    <source>
        <dbReference type="PROSITE" id="PS50111"/>
    </source>
</evidence>
<comment type="subcellular location">
    <subcellularLocation>
        <location evidence="1">Membrane</location>
    </subcellularLocation>
</comment>
<dbReference type="KEGG" id="bann:JFN94_25400"/>
<dbReference type="InterPro" id="IPR003660">
    <property type="entry name" value="HAMP_dom"/>
</dbReference>
<dbReference type="EMBL" id="CP066770">
    <property type="protein sequence ID" value="QQK04671.1"/>
    <property type="molecule type" value="Genomic_DNA"/>
</dbReference>
<dbReference type="CDD" id="cd06225">
    <property type="entry name" value="HAMP"/>
    <property type="match status" value="1"/>
</dbReference>
<dbReference type="InterPro" id="IPR024478">
    <property type="entry name" value="HlyB_4HB_MCP"/>
</dbReference>
<feature type="domain" description="Methyl-accepting transducer" evidence="7">
    <location>
        <begin position="274"/>
        <end position="503"/>
    </location>
</feature>
<dbReference type="Gene3D" id="1.10.287.950">
    <property type="entry name" value="Methyl-accepting chemotaxis protein"/>
    <property type="match status" value="1"/>
</dbReference>
<dbReference type="SMART" id="SM00304">
    <property type="entry name" value="HAMP"/>
    <property type="match status" value="1"/>
</dbReference>
<dbReference type="PRINTS" id="PR00260">
    <property type="entry name" value="CHEMTRNSDUCR"/>
</dbReference>
<dbReference type="InterPro" id="IPR004090">
    <property type="entry name" value="Chemotax_Me-accpt_rcpt"/>
</dbReference>
<evidence type="ECO:0000256" key="5">
    <source>
        <dbReference type="SAM" id="Coils"/>
    </source>
</evidence>
<dbReference type="GO" id="GO:0005886">
    <property type="term" value="C:plasma membrane"/>
    <property type="evidence" value="ECO:0007669"/>
    <property type="project" value="TreeGrafter"/>
</dbReference>
<feature type="region of interest" description="Disordered" evidence="6">
    <location>
        <begin position="521"/>
        <end position="545"/>
    </location>
</feature>
<dbReference type="InterPro" id="IPR047347">
    <property type="entry name" value="YvaQ-like_sensor"/>
</dbReference>
<dbReference type="Proteomes" id="UP000596205">
    <property type="component" value="Chromosome 2"/>
</dbReference>
<dbReference type="PANTHER" id="PTHR43531">
    <property type="entry name" value="PROTEIN ICFG"/>
    <property type="match status" value="1"/>
</dbReference>
<feature type="domain" description="HAMP" evidence="8">
    <location>
        <begin position="217"/>
        <end position="269"/>
    </location>
</feature>
<keyword evidence="2" id="KW-0488">Methylation</keyword>
<dbReference type="GO" id="GO:0007165">
    <property type="term" value="P:signal transduction"/>
    <property type="evidence" value="ECO:0007669"/>
    <property type="project" value="UniProtKB-KW"/>
</dbReference>
<dbReference type="RefSeq" id="WP_124829805.1">
    <property type="nucleotide sequence ID" value="NZ_CADEPR010000001.1"/>
</dbReference>
<dbReference type="InterPro" id="IPR051310">
    <property type="entry name" value="MCP_chemotaxis"/>
</dbReference>
<evidence type="ECO:0000256" key="1">
    <source>
        <dbReference type="ARBA" id="ARBA00004370"/>
    </source>
</evidence>
<feature type="coiled-coil region" evidence="5">
    <location>
        <begin position="85"/>
        <end position="119"/>
    </location>
</feature>
<reference evidence="9 10" key="1">
    <citation type="submission" date="2020-12" db="EMBL/GenBank/DDBJ databases">
        <title>Complete genome sequence of Burkholderia anthina BJQ0011.</title>
        <authorList>
            <person name="Xu Y."/>
        </authorList>
    </citation>
    <scope>NUCLEOTIDE SEQUENCE [LARGE SCALE GENOMIC DNA]</scope>
    <source>
        <strain evidence="9 10">BJQ0011</strain>
    </source>
</reference>
<protein>
    <submittedName>
        <fullName evidence="9">MCP four helix bundle domain-containing protein</fullName>
    </submittedName>
</protein>
<dbReference type="GO" id="GO:0006935">
    <property type="term" value="P:chemotaxis"/>
    <property type="evidence" value="ECO:0007669"/>
    <property type="project" value="InterPro"/>
</dbReference>
<name>A0A7T6VIQ0_9BURK</name>
<comment type="similarity">
    <text evidence="3">Belongs to the methyl-accepting chemotaxis (MCP) protein family.</text>
</comment>
<dbReference type="PROSITE" id="PS50885">
    <property type="entry name" value="HAMP"/>
    <property type="match status" value="1"/>
</dbReference>
<gene>
    <name evidence="9" type="ORF">JFN94_25400</name>
</gene>
<dbReference type="CDD" id="cd11386">
    <property type="entry name" value="MCP_signal"/>
    <property type="match status" value="1"/>
</dbReference>
<dbReference type="Pfam" id="PF12729">
    <property type="entry name" value="4HB_MCP_1"/>
    <property type="match status" value="1"/>
</dbReference>
<accession>A0A7T6VIQ0</accession>
<dbReference type="FunFam" id="1.10.287.950:FF:000001">
    <property type="entry name" value="Methyl-accepting chemotaxis sensory transducer"/>
    <property type="match status" value="1"/>
</dbReference>
<evidence type="ECO:0000313" key="9">
    <source>
        <dbReference type="EMBL" id="QQK04671.1"/>
    </source>
</evidence>
<organism evidence="9 10">
    <name type="scientific">Burkholderia anthina</name>
    <dbReference type="NCBI Taxonomy" id="179879"/>
    <lineage>
        <taxon>Bacteria</taxon>
        <taxon>Pseudomonadati</taxon>
        <taxon>Pseudomonadota</taxon>
        <taxon>Betaproteobacteria</taxon>
        <taxon>Burkholderiales</taxon>
        <taxon>Burkholderiaceae</taxon>
        <taxon>Burkholderia</taxon>
        <taxon>Burkholderia cepacia complex</taxon>
    </lineage>
</organism>
<dbReference type="CDD" id="cd19411">
    <property type="entry name" value="MCP2201-like_sensor"/>
    <property type="match status" value="1"/>
</dbReference>
<dbReference type="SUPFAM" id="SSF58104">
    <property type="entry name" value="Methyl-accepting chemotaxis protein (MCP) signaling domain"/>
    <property type="match status" value="1"/>
</dbReference>
<dbReference type="Pfam" id="PF00672">
    <property type="entry name" value="HAMP"/>
    <property type="match status" value="1"/>
</dbReference>
<evidence type="ECO:0000259" key="8">
    <source>
        <dbReference type="PROSITE" id="PS50885"/>
    </source>
</evidence>
<dbReference type="GO" id="GO:0004888">
    <property type="term" value="F:transmembrane signaling receptor activity"/>
    <property type="evidence" value="ECO:0007669"/>
    <property type="project" value="InterPro"/>
</dbReference>
<proteinExistence type="inferred from homology"/>
<evidence type="ECO:0000256" key="6">
    <source>
        <dbReference type="SAM" id="MobiDB-lite"/>
    </source>
</evidence>
<sequence length="545" mass="57042">MKIARISIKAKLLGGFGLLAAVVVIVSGMALKALSDTNAEFSRYMNGINARANLSARIRTAVDRRAIAARNLVLVTKPSDIALELAEVQQAHKDVQDNLAKLKDMIANATDTTDRARQLVGDIVRVETSYGPVALNIVGLAQAGKKDDATVDIDEHCRPLLAQLVQATDAYATYTHEREIAIAQAFADRYTAERNLLSAICLAAIAVAVGGGLWLTRKITAPIGAAVDVARTVADGDLGSRISVSGNDETRDLLEALHTMNARLIGIVGHVRDSSNSIAHAVSEIASGNLDLSQRTEEQAASLQETAATMEEFTSTVRLNAENAQQASSLAANASDVAQRGSAVVGRVVDTMTEIGHSSSKIADITGIIEGIAFQTNILALNAAVEAARAGEQGRGFAVVASEVRSLAQRSSTAAKEIKELITASVQTIRDGSALAGEAGKTMSDVTQAVARVTDIMGEIAAASAEQSRGIDQVNLTITQMDETTQQNAALVEQAAAASKSLEAQGRELSETVSAFRMPAGEHAKSAHARAHAAGDASHWQAATA</sequence>
<dbReference type="AlphaFoldDB" id="A0A7T6VIQ0"/>
<evidence type="ECO:0000256" key="3">
    <source>
        <dbReference type="ARBA" id="ARBA00029447"/>
    </source>
</evidence>
<keyword evidence="5" id="KW-0175">Coiled coil</keyword>
<evidence type="ECO:0000256" key="2">
    <source>
        <dbReference type="ARBA" id="ARBA00022481"/>
    </source>
</evidence>
<evidence type="ECO:0000256" key="4">
    <source>
        <dbReference type="PROSITE-ProRule" id="PRU00284"/>
    </source>
</evidence>